<evidence type="ECO:0000313" key="2">
    <source>
        <dbReference type="Proteomes" id="UP000308092"/>
    </source>
</evidence>
<evidence type="ECO:0000313" key="1">
    <source>
        <dbReference type="EMBL" id="THC91728.1"/>
    </source>
</evidence>
<protein>
    <submittedName>
        <fullName evidence="1">Uncharacterized protein</fullName>
    </submittedName>
</protein>
<organism evidence="1 2">
    <name type="scientific">Aspergillus tanneri</name>
    <dbReference type="NCBI Taxonomy" id="1220188"/>
    <lineage>
        <taxon>Eukaryota</taxon>
        <taxon>Fungi</taxon>
        <taxon>Dikarya</taxon>
        <taxon>Ascomycota</taxon>
        <taxon>Pezizomycotina</taxon>
        <taxon>Eurotiomycetes</taxon>
        <taxon>Eurotiomycetidae</taxon>
        <taxon>Eurotiales</taxon>
        <taxon>Aspergillaceae</taxon>
        <taxon>Aspergillus</taxon>
        <taxon>Aspergillus subgen. Circumdati</taxon>
    </lineage>
</organism>
<dbReference type="EMBL" id="SOSA01000389">
    <property type="protein sequence ID" value="THC91728.1"/>
    <property type="molecule type" value="Genomic_DNA"/>
</dbReference>
<keyword evidence="2" id="KW-1185">Reference proteome</keyword>
<sequence>MRPSLTYLIRLGLYAWTRIVLHIHQALSSIKSRYHSLILQLATNDCEDFNSPESLDSMVAQIYDELCEPWLGERVPSWGPAKKSTSKGFIHSWTDTISKDIGTTRHYITCDGHYNGVQCIGRWNRRRRAYFSPGLYCIYGSWVTFDGKIITETKPAQSKISDAPKGRNLKRLRRLWGKHALRSETADAEPSQGNDQFSDFGLLKEEEIEKVYLMINKTIPKCVNAANDGNQRKFFGRGEGGWEGLTTSGIVVKRDTGARVLGNYKDCCHTEPGGHFRRGDLEAWATWCSWSTLSTRDGRWRPGYHLEVLLLYLATIVDYGANRELWRNRNLPWVLAAKWVWQHTPCDVHQLFVDGIVGDVKEMVRREVERLDNVLPISYQPDNSKNRETQYAAMRDRCGEAVTRHLCGQPLSSARGYISAWVQIVPNDIQDYERDVLGGETNNLVRGLTSDQQVVDAAYMILLTTERAVDDEDYDMVDLVLGTVSYYLQHWRYNASKQFERYQAISVRGRMFGNPPEVMELLQLVQQFYSASNDLADPYGMLYDRLSAKLETCYWGCTCDEKPSGHDNWELLAQSLDYQDEKQEERKLMALAALCIGASHGDINCECGMDLACYEGFVRFFHPDTGLIPRMHYRTNIKSANIIAE</sequence>
<dbReference type="AlphaFoldDB" id="A0A4S3JBP1"/>
<comment type="caution">
    <text evidence="1">The sequence shown here is derived from an EMBL/GenBank/DDBJ whole genome shotgun (WGS) entry which is preliminary data.</text>
</comment>
<dbReference type="Proteomes" id="UP000308092">
    <property type="component" value="Unassembled WGS sequence"/>
</dbReference>
<reference evidence="1 2" key="1">
    <citation type="submission" date="2019-03" db="EMBL/GenBank/DDBJ databases">
        <title>The genome sequence of a newly discovered highly antifungal drug resistant Aspergillus species, Aspergillus tanneri NIH 1004.</title>
        <authorList>
            <person name="Mounaud S."/>
            <person name="Singh I."/>
            <person name="Joardar V."/>
            <person name="Pakala S."/>
            <person name="Pakala S."/>
            <person name="Venepally P."/>
            <person name="Hoover J."/>
            <person name="Nierman W."/>
            <person name="Chung J."/>
            <person name="Losada L."/>
        </authorList>
    </citation>
    <scope>NUCLEOTIDE SEQUENCE [LARGE SCALE GENOMIC DNA]</scope>
    <source>
        <strain evidence="1 2">NIH1004</strain>
    </source>
</reference>
<dbReference type="VEuPathDB" id="FungiDB:EYZ11_008802"/>
<name>A0A4S3JBP1_9EURO</name>
<proteinExistence type="predicted"/>
<gene>
    <name evidence="1" type="ORF">EYZ11_008802</name>
</gene>
<accession>A0A4S3JBP1</accession>